<name>A0A2Z5G9I7_9BACT</name>
<keyword evidence="1" id="KW-0472">Membrane</keyword>
<keyword evidence="1" id="KW-0812">Transmembrane</keyword>
<dbReference type="KEGG" id="abas:ACPOL_6701"/>
<evidence type="ECO:0000313" key="3">
    <source>
        <dbReference type="Proteomes" id="UP000253606"/>
    </source>
</evidence>
<feature type="transmembrane region" description="Helical" evidence="1">
    <location>
        <begin position="22"/>
        <end position="42"/>
    </location>
</feature>
<proteinExistence type="predicted"/>
<dbReference type="AlphaFoldDB" id="A0A2Z5G9I7"/>
<dbReference type="RefSeq" id="WP_275066504.1">
    <property type="nucleotide sequence ID" value="NZ_CP030840.1"/>
</dbReference>
<keyword evidence="1" id="KW-1133">Transmembrane helix</keyword>
<reference evidence="2 3" key="1">
    <citation type="journal article" date="2018" name="Front. Microbiol.">
        <title>Hydrolytic Capabilities as a Key to Environmental Success: Chitinolytic and Cellulolytic Acidobacteria From Acidic Sub-arctic Soils and Boreal Peatlands.</title>
        <authorList>
            <person name="Belova S.E."/>
            <person name="Ravin N.V."/>
            <person name="Pankratov T.A."/>
            <person name="Rakitin A.L."/>
            <person name="Ivanova A.A."/>
            <person name="Beletsky A.V."/>
            <person name="Mardanov A.V."/>
            <person name="Sinninghe Damste J.S."/>
            <person name="Dedysh S.N."/>
        </authorList>
    </citation>
    <scope>NUCLEOTIDE SEQUENCE [LARGE SCALE GENOMIC DNA]</scope>
    <source>
        <strain evidence="2 3">SBC82</strain>
    </source>
</reference>
<evidence type="ECO:0000256" key="1">
    <source>
        <dbReference type="SAM" id="Phobius"/>
    </source>
</evidence>
<organism evidence="2 3">
    <name type="scientific">Acidisarcina polymorpha</name>
    <dbReference type="NCBI Taxonomy" id="2211140"/>
    <lineage>
        <taxon>Bacteria</taxon>
        <taxon>Pseudomonadati</taxon>
        <taxon>Acidobacteriota</taxon>
        <taxon>Terriglobia</taxon>
        <taxon>Terriglobales</taxon>
        <taxon>Acidobacteriaceae</taxon>
        <taxon>Acidisarcina</taxon>
    </lineage>
</organism>
<dbReference type="EMBL" id="CP030840">
    <property type="protein sequence ID" value="AXC15913.1"/>
    <property type="molecule type" value="Genomic_DNA"/>
</dbReference>
<gene>
    <name evidence="2" type="ORF">ACPOL_6701</name>
</gene>
<accession>A0A2Z5G9I7</accession>
<keyword evidence="3" id="KW-1185">Reference proteome</keyword>
<dbReference type="Proteomes" id="UP000253606">
    <property type="component" value="Chromosome"/>
</dbReference>
<evidence type="ECO:0000313" key="2">
    <source>
        <dbReference type="EMBL" id="AXC15913.1"/>
    </source>
</evidence>
<protein>
    <submittedName>
        <fullName evidence="2">Uncharacterized protein</fullName>
    </submittedName>
</protein>
<sequence length="43" mass="4759">MNTSTESSKCARMTVKLELSDYTYQAATVVAALLLVLSVMVYR</sequence>